<evidence type="ECO:0000313" key="5">
    <source>
        <dbReference type="Proteomes" id="UP000444980"/>
    </source>
</evidence>
<name>A0A7M3SU52_9ACTN</name>
<dbReference type="Pfam" id="PF00266">
    <property type="entry name" value="Aminotran_5"/>
    <property type="match status" value="1"/>
</dbReference>
<reference evidence="5" key="1">
    <citation type="submission" date="2019-06" db="EMBL/GenBank/DDBJ databases">
        <title>Gordonia isolated from sludge of a wastewater treatment plant.</title>
        <authorList>
            <person name="Tamura T."/>
            <person name="Aoyama K."/>
            <person name="Kang Y."/>
            <person name="Saito S."/>
            <person name="Akiyama N."/>
            <person name="Yazawa K."/>
            <person name="Gonoi T."/>
            <person name="Mikami Y."/>
        </authorList>
    </citation>
    <scope>NUCLEOTIDE SEQUENCE [LARGE SCALE GENOMIC DNA]</scope>
    <source>
        <strain evidence="5">NBRC 107697</strain>
    </source>
</reference>
<evidence type="ECO:0000313" key="4">
    <source>
        <dbReference type="EMBL" id="GED96176.1"/>
    </source>
</evidence>
<dbReference type="SUPFAM" id="SSF53383">
    <property type="entry name" value="PLP-dependent transferases"/>
    <property type="match status" value="1"/>
</dbReference>
<accession>A0A7M3SU52</accession>
<proteinExistence type="predicted"/>
<gene>
    <name evidence="4" type="primary">egtE</name>
    <name evidence="4" type="ORF">nbrc107697_02150</name>
</gene>
<dbReference type="Gene3D" id="3.40.640.10">
    <property type="entry name" value="Type I PLP-dependent aspartate aminotransferase-like (Major domain)"/>
    <property type="match status" value="2"/>
</dbReference>
<feature type="domain" description="Aminotransferase class V" evidence="3">
    <location>
        <begin position="20"/>
        <end position="359"/>
    </location>
</feature>
<keyword evidence="4" id="KW-0456">Lyase</keyword>
<dbReference type="GO" id="GO:0016829">
    <property type="term" value="F:lyase activity"/>
    <property type="evidence" value="ECO:0007669"/>
    <property type="project" value="UniProtKB-KW"/>
</dbReference>
<sequence length="368" mass="38991">MFLSDLGSDWHAARIEPGIVHLDSASAGRSSNAVIEAITAHLWEESKHGSYVAMDAATAALAQGSRELAALIGHSADEVVYRDTARAALRALLGVANLPLAATIWVAKNEFGPNLVEFERRGYAVHTLPQADVYGHVDTDALENMLQFEQPDFIHICHIGSAVGIVQPVAEIVRIAHAANVPVVVDMAQSVGHVSTTTGADVVYGTSRKWLTGPRGVGFVAVRPDSRLPVDTEALAAGTTGGFIAGRLGLGAAVDELITLGPDRVFDELAGIGRAVRERLTGIASWEVVEPVDERSALITLAPPPGFQSADVVGVAEHLRQVGLLVTPAVAERTPLMLDTAVLRLSPHLDATREDIDRLAAELRTTGY</sequence>
<dbReference type="InterPro" id="IPR015422">
    <property type="entry name" value="PyrdxlP-dep_Trfase_small"/>
</dbReference>
<dbReference type="RefSeq" id="WP_161925682.1">
    <property type="nucleotide sequence ID" value="NZ_BJOU01000001.1"/>
</dbReference>
<dbReference type="EMBL" id="BJOU01000001">
    <property type="protein sequence ID" value="GED96176.1"/>
    <property type="molecule type" value="Genomic_DNA"/>
</dbReference>
<protein>
    <submittedName>
        <fullName evidence="4">Putative hercynylcysteine sulfoxide lyase</fullName>
    </submittedName>
</protein>
<keyword evidence="2" id="KW-0663">Pyridoxal phosphate</keyword>
<dbReference type="OrthoDB" id="9808002at2"/>
<dbReference type="AlphaFoldDB" id="A0A7M3SU52"/>
<keyword evidence="5" id="KW-1185">Reference proteome</keyword>
<comment type="cofactor">
    <cofactor evidence="1">
        <name>pyridoxal 5'-phosphate</name>
        <dbReference type="ChEBI" id="CHEBI:597326"/>
    </cofactor>
</comment>
<dbReference type="Proteomes" id="UP000444980">
    <property type="component" value="Unassembled WGS sequence"/>
</dbReference>
<dbReference type="InterPro" id="IPR000192">
    <property type="entry name" value="Aminotrans_V_dom"/>
</dbReference>
<dbReference type="InterPro" id="IPR015424">
    <property type="entry name" value="PyrdxlP-dep_Trfase"/>
</dbReference>
<evidence type="ECO:0000256" key="2">
    <source>
        <dbReference type="ARBA" id="ARBA00022898"/>
    </source>
</evidence>
<organism evidence="4 5">
    <name type="scientific">Gordonia crocea</name>
    <dbReference type="NCBI Taxonomy" id="589162"/>
    <lineage>
        <taxon>Bacteria</taxon>
        <taxon>Bacillati</taxon>
        <taxon>Actinomycetota</taxon>
        <taxon>Actinomycetes</taxon>
        <taxon>Mycobacteriales</taxon>
        <taxon>Gordoniaceae</taxon>
        <taxon>Gordonia</taxon>
    </lineage>
</organism>
<dbReference type="PANTHER" id="PTHR43586">
    <property type="entry name" value="CYSTEINE DESULFURASE"/>
    <property type="match status" value="1"/>
</dbReference>
<evidence type="ECO:0000256" key="1">
    <source>
        <dbReference type="ARBA" id="ARBA00001933"/>
    </source>
</evidence>
<evidence type="ECO:0000259" key="3">
    <source>
        <dbReference type="Pfam" id="PF00266"/>
    </source>
</evidence>
<dbReference type="PANTHER" id="PTHR43586:SF8">
    <property type="entry name" value="CYSTEINE DESULFURASE 1, CHLOROPLASTIC"/>
    <property type="match status" value="1"/>
</dbReference>
<dbReference type="Gene3D" id="3.90.1150.10">
    <property type="entry name" value="Aspartate Aminotransferase, domain 1"/>
    <property type="match status" value="2"/>
</dbReference>
<comment type="caution">
    <text evidence="4">The sequence shown here is derived from an EMBL/GenBank/DDBJ whole genome shotgun (WGS) entry which is preliminary data.</text>
</comment>
<dbReference type="InterPro" id="IPR015421">
    <property type="entry name" value="PyrdxlP-dep_Trfase_major"/>
</dbReference>